<evidence type="ECO:0000259" key="9">
    <source>
        <dbReference type="PROSITE" id="PS51918"/>
    </source>
</evidence>
<dbReference type="InterPro" id="IPR007197">
    <property type="entry name" value="rSAM"/>
</dbReference>
<evidence type="ECO:0000256" key="2">
    <source>
        <dbReference type="ARBA" id="ARBA00022691"/>
    </source>
</evidence>
<evidence type="ECO:0000256" key="5">
    <source>
        <dbReference type="ARBA" id="ARBA00023004"/>
    </source>
</evidence>
<dbReference type="InterPro" id="IPR058240">
    <property type="entry name" value="rSAM_sf"/>
</dbReference>
<organism evidence="10 11">
    <name type="scientific">Caminibacter pacificus</name>
    <dbReference type="NCBI Taxonomy" id="1424653"/>
    <lineage>
        <taxon>Bacteria</taxon>
        <taxon>Pseudomonadati</taxon>
        <taxon>Campylobacterota</taxon>
        <taxon>Epsilonproteobacteria</taxon>
        <taxon>Nautiliales</taxon>
        <taxon>Nautiliaceae</taxon>
        <taxon>Caminibacter</taxon>
    </lineage>
</organism>
<evidence type="ECO:0000313" key="11">
    <source>
        <dbReference type="Proteomes" id="UP000298805"/>
    </source>
</evidence>
<evidence type="ECO:0000256" key="8">
    <source>
        <dbReference type="HAMAP-Rule" id="MF_00917"/>
    </source>
</evidence>
<feature type="domain" description="Radical SAM core" evidence="9">
    <location>
        <begin position="24"/>
        <end position="232"/>
    </location>
</feature>
<keyword evidence="7 8" id="KW-0456">Lyase</keyword>
<evidence type="ECO:0000256" key="3">
    <source>
        <dbReference type="ARBA" id="ARBA00022723"/>
    </source>
</evidence>
<feature type="binding site" evidence="8">
    <location>
        <position position="37"/>
    </location>
    <ligand>
        <name>[4Fe-4S] cluster</name>
        <dbReference type="ChEBI" id="CHEBI:49883"/>
        <note>4Fe-4S-S-AdoMet</note>
    </ligand>
</feature>
<dbReference type="PANTHER" id="PTHR42836:SF1">
    <property type="entry name" value="7-CARBOXY-7-DEAZAGUANINE SYNTHASE"/>
    <property type="match status" value="1"/>
</dbReference>
<dbReference type="EMBL" id="CP027432">
    <property type="protein sequence ID" value="QCI28840.1"/>
    <property type="molecule type" value="Genomic_DNA"/>
</dbReference>
<dbReference type="PIRSF" id="PIRSF000370">
    <property type="entry name" value="QueE"/>
    <property type="match status" value="1"/>
</dbReference>
<dbReference type="SUPFAM" id="SSF102114">
    <property type="entry name" value="Radical SAM enzymes"/>
    <property type="match status" value="1"/>
</dbReference>
<dbReference type="CDD" id="cd01335">
    <property type="entry name" value="Radical_SAM"/>
    <property type="match status" value="1"/>
</dbReference>
<dbReference type="Gene3D" id="3.20.20.70">
    <property type="entry name" value="Aldolase class I"/>
    <property type="match status" value="1"/>
</dbReference>
<feature type="binding site" evidence="8">
    <location>
        <position position="90"/>
    </location>
    <ligand>
        <name>S-adenosyl-L-methionine</name>
        <dbReference type="ChEBI" id="CHEBI:59789"/>
    </ligand>
</feature>
<dbReference type="SFLD" id="SFLDS00029">
    <property type="entry name" value="Radical_SAM"/>
    <property type="match status" value="1"/>
</dbReference>
<evidence type="ECO:0000256" key="1">
    <source>
        <dbReference type="ARBA" id="ARBA00022485"/>
    </source>
</evidence>
<keyword evidence="4 8" id="KW-0460">Magnesium</keyword>
<evidence type="ECO:0000256" key="6">
    <source>
        <dbReference type="ARBA" id="ARBA00023014"/>
    </source>
</evidence>
<keyword evidence="6 8" id="KW-0411">Iron-sulfur</keyword>
<comment type="cofactor">
    <cofactor evidence="8">
        <name>[4Fe-4S] cluster</name>
        <dbReference type="ChEBI" id="CHEBI:49883"/>
    </cofactor>
    <text evidence="8">Binds 1 [4Fe-4S] cluster. The cluster is coordinated with 3 cysteines and an exchangeable S-adenosyl-L-methionine.</text>
</comment>
<reference evidence="10" key="1">
    <citation type="submission" date="2019-06" db="EMBL/GenBank/DDBJ databases">
        <title>A comparative analysis of the Nautiliaceae.</title>
        <authorList>
            <person name="Grosche A."/>
            <person name="Smedile F."/>
            <person name="Vetriani C."/>
        </authorList>
    </citation>
    <scope>NUCLEOTIDE SEQUENCE</scope>
    <source>
        <strain evidence="10">TB6</strain>
    </source>
</reference>
<feature type="binding site" evidence="8">
    <location>
        <position position="51"/>
    </location>
    <ligand>
        <name>Mg(2+)</name>
        <dbReference type="ChEBI" id="CHEBI:18420"/>
    </ligand>
</feature>
<dbReference type="InterPro" id="IPR024924">
    <property type="entry name" value="7-CO-7-deazaguanine_synth-like"/>
</dbReference>
<comment type="pathway">
    <text evidence="8">Purine metabolism; 7-cyano-7-deazaguanine biosynthesis.</text>
</comment>
<comment type="subunit">
    <text evidence="8">Homodimer.</text>
</comment>
<comment type="catalytic activity">
    <reaction evidence="8">
        <text>6-carboxy-5,6,7,8-tetrahydropterin + H(+) = 7-carboxy-7-carbaguanine + NH4(+)</text>
        <dbReference type="Rhea" id="RHEA:27974"/>
        <dbReference type="ChEBI" id="CHEBI:15378"/>
        <dbReference type="ChEBI" id="CHEBI:28938"/>
        <dbReference type="ChEBI" id="CHEBI:61032"/>
        <dbReference type="ChEBI" id="CHEBI:61036"/>
        <dbReference type="EC" id="4.3.99.3"/>
    </reaction>
</comment>
<sequence length="235" mass="27245">MESQKVKKIPISEIFYSIQGEGKYCGTPSVFVRVGGCNLRCPGFGDKGCDSYYAVDKRYQKEWELKSIEDIKTEIKKYLKFDPHLVITGGEPTLYFKELYPLIEWFEGQITIETNATIDIDFEKFPAYKKVAFAMSVKLSNSGEEYNKRVKKNVIKSYAKNAKKSFFKFVIDKDLKKEIEDITKNINLSIYCMPLGATKEELEKNAPFVFEFCLKNGYRYSDRIHIRLFGKKKGV</sequence>
<name>A0ABX5TNP3_9BACT</name>
<comment type="cofactor">
    <cofactor evidence="8">
        <name>Mg(2+)</name>
        <dbReference type="ChEBI" id="CHEBI:18420"/>
    </cofactor>
</comment>
<keyword evidence="11" id="KW-1185">Reference proteome</keyword>
<comment type="similarity">
    <text evidence="8">Belongs to the radical SAM superfamily. 7-carboxy-7-deazaguanine synthase family.</text>
</comment>
<dbReference type="InterPro" id="IPR013785">
    <property type="entry name" value="Aldolase_TIM"/>
</dbReference>
<evidence type="ECO:0000313" key="10">
    <source>
        <dbReference type="EMBL" id="QCI28840.1"/>
    </source>
</evidence>
<keyword evidence="8" id="KW-0671">Queuosine biosynthesis</keyword>
<feature type="binding site" evidence="8">
    <location>
        <begin position="136"/>
        <end position="138"/>
    </location>
    <ligand>
        <name>S-adenosyl-L-methionine</name>
        <dbReference type="ChEBI" id="CHEBI:59789"/>
    </ligand>
</feature>
<keyword evidence="1 8" id="KW-0004">4Fe-4S</keyword>
<proteinExistence type="inferred from homology"/>
<feature type="binding site" evidence="8">
    <location>
        <begin position="18"/>
        <end position="20"/>
    </location>
    <ligand>
        <name>substrate</name>
    </ligand>
</feature>
<keyword evidence="2 8" id="KW-0949">S-adenosyl-L-methionine</keyword>
<dbReference type="Proteomes" id="UP000298805">
    <property type="component" value="Chromosome"/>
</dbReference>
<feature type="binding site" evidence="8">
    <location>
        <position position="49"/>
    </location>
    <ligand>
        <name>[4Fe-4S] cluster</name>
        <dbReference type="ChEBI" id="CHEBI:49883"/>
        <note>4Fe-4S-S-AdoMet</note>
    </ligand>
</feature>
<accession>A0ABX5TNP3</accession>
<dbReference type="PANTHER" id="PTHR42836">
    <property type="entry name" value="7-CARBOXY-7-DEAZAGUANINE SYNTHASE"/>
    <property type="match status" value="1"/>
</dbReference>
<feature type="binding site" evidence="8">
    <location>
        <position position="88"/>
    </location>
    <ligand>
        <name>substrate</name>
    </ligand>
</feature>
<comment type="function">
    <text evidence="8">Catalyzes the complex heterocyclic radical-mediated conversion of 6-carboxy-5,6,7,8-tetrahydropterin (CPH4) to 7-carboxy-7-deazaguanine (CDG), a step common to the biosynthetic pathways of all 7-deazapurine-containing compounds.</text>
</comment>
<dbReference type="PROSITE" id="PS51918">
    <property type="entry name" value="RADICAL_SAM"/>
    <property type="match status" value="1"/>
</dbReference>
<dbReference type="Pfam" id="PF13353">
    <property type="entry name" value="Fer4_12"/>
    <property type="match status" value="1"/>
</dbReference>
<keyword evidence="5 8" id="KW-0408">Iron</keyword>
<protein>
    <recommendedName>
        <fullName evidence="8">7-carboxy-7-deazaguanine synthase</fullName>
        <shortName evidence="8">CDG synthase</shortName>
        <ecNumber evidence="8">4.3.99.3</ecNumber>
    </recommendedName>
    <alternativeName>
        <fullName evidence="8">Queuosine biosynthesis protein QueE</fullName>
    </alternativeName>
</protein>
<comment type="caution">
    <text evidence="8">Lacks conserved residue(s) required for the propagation of feature annotation.</text>
</comment>
<gene>
    <name evidence="8" type="primary">queE</name>
    <name evidence="10" type="ORF">C6V80_07615</name>
</gene>
<dbReference type="HAMAP" id="MF_00917">
    <property type="entry name" value="QueE"/>
    <property type="match status" value="1"/>
</dbReference>
<feature type="binding site" evidence="8">
    <location>
        <position position="41"/>
    </location>
    <ligand>
        <name>[4Fe-4S] cluster</name>
        <dbReference type="ChEBI" id="CHEBI:49883"/>
        <note>4Fe-4S-S-AdoMet</note>
    </ligand>
</feature>
<keyword evidence="3 8" id="KW-0479">Metal-binding</keyword>
<comment type="cofactor">
    <cofactor evidence="8">
        <name>S-adenosyl-L-methionine</name>
        <dbReference type="ChEBI" id="CHEBI:59789"/>
    </cofactor>
    <text evidence="8">Binds 1 S-adenosyl-L-methionine per subunit.</text>
</comment>
<dbReference type="EC" id="4.3.99.3" evidence="8"/>
<feature type="binding site" evidence="8">
    <location>
        <position position="33"/>
    </location>
    <ligand>
        <name>substrate</name>
    </ligand>
</feature>
<evidence type="ECO:0000256" key="4">
    <source>
        <dbReference type="ARBA" id="ARBA00022842"/>
    </source>
</evidence>
<evidence type="ECO:0000256" key="7">
    <source>
        <dbReference type="ARBA" id="ARBA00023239"/>
    </source>
</evidence>